<dbReference type="GO" id="GO:0006313">
    <property type="term" value="P:DNA transposition"/>
    <property type="evidence" value="ECO:0007669"/>
    <property type="project" value="InterPro"/>
</dbReference>
<evidence type="ECO:0000313" key="3">
    <source>
        <dbReference type="Proteomes" id="UP000219374"/>
    </source>
</evidence>
<dbReference type="PANTHER" id="PTHR34322">
    <property type="entry name" value="TRANSPOSASE, Y1_TNP DOMAIN-CONTAINING"/>
    <property type="match status" value="1"/>
</dbReference>
<dbReference type="AlphaFoldDB" id="A0A286D2G7"/>
<dbReference type="PANTHER" id="PTHR34322:SF2">
    <property type="entry name" value="TRANSPOSASE IS200-LIKE DOMAIN-CONTAINING PROTEIN"/>
    <property type="match status" value="1"/>
</dbReference>
<dbReference type="GO" id="GO:0003677">
    <property type="term" value="F:DNA binding"/>
    <property type="evidence" value="ECO:0007669"/>
    <property type="project" value="InterPro"/>
</dbReference>
<accession>A0A286D2G7</accession>
<dbReference type="Proteomes" id="UP000219374">
    <property type="component" value="Unassembled WGS sequence"/>
</dbReference>
<keyword evidence="3" id="KW-1185">Reference proteome</keyword>
<dbReference type="OrthoDB" id="9814067at2"/>
<dbReference type="SUPFAM" id="SSF143422">
    <property type="entry name" value="Transposase IS200-like"/>
    <property type="match status" value="1"/>
</dbReference>
<dbReference type="GO" id="GO:0004803">
    <property type="term" value="F:transposase activity"/>
    <property type="evidence" value="ECO:0007669"/>
    <property type="project" value="InterPro"/>
</dbReference>
<name>A0A286D2G7_9GAMM</name>
<protein>
    <submittedName>
        <fullName evidence="2">Putative transposase</fullName>
    </submittedName>
</protein>
<organism evidence="2 3">
    <name type="scientific">Pseudoxanthomonas wuyuanensis</name>
    <dbReference type="NCBI Taxonomy" id="1073196"/>
    <lineage>
        <taxon>Bacteria</taxon>
        <taxon>Pseudomonadati</taxon>
        <taxon>Pseudomonadota</taxon>
        <taxon>Gammaproteobacteria</taxon>
        <taxon>Lysobacterales</taxon>
        <taxon>Lysobacteraceae</taxon>
        <taxon>Pseudoxanthomonas</taxon>
    </lineage>
</organism>
<sequence>MPRMKRLDLPGVAQHVVQRGNDRQACFFREVDYVRYLQDLREAAIRFECRVHAYVLMTNHVHLLVTPHGAGAVSRMMQALGRRYVRYINDSVGRTGTLWEGRYKASLVEDQHYLMTCYRYIELNPVRAGMVAEPADYRWSSYRANGLGQHDPLVNPHECYLRIADHASERCALYRELVSQTISDDDLEAIRRYAQRQRALGSDKFQAQIEQQLKRRAGLGRPGRPAKKKVL</sequence>
<dbReference type="InterPro" id="IPR036515">
    <property type="entry name" value="Transposase_17_sf"/>
</dbReference>
<evidence type="ECO:0000259" key="1">
    <source>
        <dbReference type="SMART" id="SM01321"/>
    </source>
</evidence>
<dbReference type="InterPro" id="IPR002686">
    <property type="entry name" value="Transposase_17"/>
</dbReference>
<gene>
    <name evidence="2" type="ORF">SAMN06296416_102114</name>
</gene>
<dbReference type="Gene3D" id="3.30.70.1290">
    <property type="entry name" value="Transposase IS200-like"/>
    <property type="match status" value="1"/>
</dbReference>
<proteinExistence type="predicted"/>
<reference evidence="2 3" key="1">
    <citation type="submission" date="2017-09" db="EMBL/GenBank/DDBJ databases">
        <authorList>
            <person name="Ehlers B."/>
            <person name="Leendertz F.H."/>
        </authorList>
    </citation>
    <scope>NUCLEOTIDE SEQUENCE [LARGE SCALE GENOMIC DNA]</scope>
    <source>
        <strain evidence="2 3">CGMCC 1.10978</strain>
    </source>
</reference>
<feature type="domain" description="Transposase IS200-like" evidence="1">
    <location>
        <begin position="9"/>
        <end position="124"/>
    </location>
</feature>
<evidence type="ECO:0000313" key="2">
    <source>
        <dbReference type="EMBL" id="SOD52852.1"/>
    </source>
</evidence>
<dbReference type="Pfam" id="PF01797">
    <property type="entry name" value="Y1_Tnp"/>
    <property type="match status" value="1"/>
</dbReference>
<dbReference type="EMBL" id="OCND01000002">
    <property type="protein sequence ID" value="SOD52852.1"/>
    <property type="molecule type" value="Genomic_DNA"/>
</dbReference>
<dbReference type="SMART" id="SM01321">
    <property type="entry name" value="Y1_Tnp"/>
    <property type="match status" value="1"/>
</dbReference>